<proteinExistence type="predicted"/>
<dbReference type="GO" id="GO:0016020">
    <property type="term" value="C:membrane"/>
    <property type="evidence" value="ECO:0007669"/>
    <property type="project" value="InterPro"/>
</dbReference>
<dbReference type="InterPro" id="IPR035965">
    <property type="entry name" value="PAS-like_dom_sf"/>
</dbReference>
<dbReference type="InterPro" id="IPR013655">
    <property type="entry name" value="PAS_fold_3"/>
</dbReference>
<evidence type="ECO:0000256" key="1">
    <source>
        <dbReference type="ARBA" id="ARBA00000085"/>
    </source>
</evidence>
<dbReference type="AlphaFoldDB" id="A0A5B8UDH4"/>
<feature type="domain" description="PAS" evidence="7">
    <location>
        <begin position="143"/>
        <end position="215"/>
    </location>
</feature>
<evidence type="ECO:0000256" key="3">
    <source>
        <dbReference type="ARBA" id="ARBA00022553"/>
    </source>
</evidence>
<protein>
    <recommendedName>
        <fullName evidence="2">histidine kinase</fullName>
        <ecNumber evidence="2">2.7.13.3</ecNumber>
    </recommendedName>
</protein>
<evidence type="ECO:0000259" key="7">
    <source>
        <dbReference type="PROSITE" id="PS50112"/>
    </source>
</evidence>
<dbReference type="CDD" id="cd16917">
    <property type="entry name" value="HATPase_UhpB-NarQ-NarX-like"/>
    <property type="match status" value="1"/>
</dbReference>
<dbReference type="EC" id="2.7.13.3" evidence="2"/>
<keyword evidence="5" id="KW-0418">Kinase</keyword>
<dbReference type="InterPro" id="IPR003594">
    <property type="entry name" value="HATPase_dom"/>
</dbReference>
<evidence type="ECO:0000259" key="6">
    <source>
        <dbReference type="PROSITE" id="PS50109"/>
    </source>
</evidence>
<organism evidence="9 10">
    <name type="scientific">Flavisolibacter ginsenosidimutans</name>
    <dbReference type="NCBI Taxonomy" id="661481"/>
    <lineage>
        <taxon>Bacteria</taxon>
        <taxon>Pseudomonadati</taxon>
        <taxon>Bacteroidota</taxon>
        <taxon>Chitinophagia</taxon>
        <taxon>Chitinophagales</taxon>
        <taxon>Chitinophagaceae</taxon>
        <taxon>Flavisolibacter</taxon>
    </lineage>
</organism>
<feature type="domain" description="Histidine kinase" evidence="6">
    <location>
        <begin position="555"/>
        <end position="746"/>
    </location>
</feature>
<reference evidence="9 10" key="1">
    <citation type="journal article" date="2015" name="Int. J. Syst. Evol. Microbiol.">
        <title>Flavisolibacter ginsenosidimutans sp. nov., with ginsenoside-converting activity isolated from soil used for cultivating ginseng.</title>
        <authorList>
            <person name="Zhao Y."/>
            <person name="Liu Q."/>
            <person name="Kang M.S."/>
            <person name="Jin F."/>
            <person name="Yu H."/>
            <person name="Im W.T."/>
        </authorList>
    </citation>
    <scope>NUCLEOTIDE SEQUENCE [LARGE SCALE GENOMIC DNA]</scope>
    <source>
        <strain evidence="9 10">Gsoil 636</strain>
    </source>
</reference>
<feature type="domain" description="PAC" evidence="8">
    <location>
        <begin position="349"/>
        <end position="401"/>
    </location>
</feature>
<dbReference type="Pfam" id="PF02518">
    <property type="entry name" value="HATPase_c"/>
    <property type="match status" value="1"/>
</dbReference>
<accession>A0A5B8UDH4</accession>
<dbReference type="OrthoDB" id="5522855at2"/>
<dbReference type="InterPro" id="IPR013656">
    <property type="entry name" value="PAS_4"/>
</dbReference>
<dbReference type="RefSeq" id="WP_146781998.1">
    <property type="nucleotide sequence ID" value="NZ_BAABIO010000006.1"/>
</dbReference>
<evidence type="ECO:0000256" key="5">
    <source>
        <dbReference type="ARBA" id="ARBA00022777"/>
    </source>
</evidence>
<evidence type="ECO:0000313" key="10">
    <source>
        <dbReference type="Proteomes" id="UP000321204"/>
    </source>
</evidence>
<comment type="catalytic activity">
    <reaction evidence="1">
        <text>ATP + protein L-histidine = ADP + protein N-phospho-L-histidine.</text>
        <dbReference type="EC" id="2.7.13.3"/>
    </reaction>
</comment>
<dbReference type="InterPro" id="IPR001610">
    <property type="entry name" value="PAC"/>
</dbReference>
<evidence type="ECO:0000259" key="8">
    <source>
        <dbReference type="PROSITE" id="PS50113"/>
    </source>
</evidence>
<dbReference type="PROSITE" id="PS50109">
    <property type="entry name" value="HIS_KIN"/>
    <property type="match status" value="1"/>
</dbReference>
<dbReference type="Pfam" id="PF08448">
    <property type="entry name" value="PAS_4"/>
    <property type="match status" value="1"/>
</dbReference>
<keyword evidence="3" id="KW-0597">Phosphoprotein</keyword>
<dbReference type="PROSITE" id="PS50112">
    <property type="entry name" value="PAS"/>
    <property type="match status" value="3"/>
</dbReference>
<name>A0A5B8UDH4_9BACT</name>
<feature type="domain" description="PAS" evidence="7">
    <location>
        <begin position="273"/>
        <end position="344"/>
    </location>
</feature>
<dbReference type="Gene3D" id="1.20.5.1930">
    <property type="match status" value="1"/>
</dbReference>
<keyword evidence="4" id="KW-0808">Transferase</keyword>
<dbReference type="SMART" id="SM00086">
    <property type="entry name" value="PAC"/>
    <property type="match status" value="4"/>
</dbReference>
<dbReference type="Proteomes" id="UP000321204">
    <property type="component" value="Chromosome"/>
</dbReference>
<dbReference type="EMBL" id="CP042433">
    <property type="protein sequence ID" value="QEC54731.1"/>
    <property type="molecule type" value="Genomic_DNA"/>
</dbReference>
<dbReference type="SUPFAM" id="SSF55785">
    <property type="entry name" value="PYP-like sensor domain (PAS domain)"/>
    <property type="match status" value="4"/>
</dbReference>
<gene>
    <name evidence="9" type="ORF">FSB75_02050</name>
</gene>
<dbReference type="SUPFAM" id="SSF55874">
    <property type="entry name" value="ATPase domain of HSP90 chaperone/DNA topoisomerase II/histidine kinase"/>
    <property type="match status" value="1"/>
</dbReference>
<dbReference type="InterPro" id="IPR036890">
    <property type="entry name" value="HATPase_C_sf"/>
</dbReference>
<feature type="domain" description="PAC" evidence="8">
    <location>
        <begin position="91"/>
        <end position="142"/>
    </location>
</feature>
<dbReference type="Gene3D" id="3.30.565.10">
    <property type="entry name" value="Histidine kinase-like ATPase, C-terminal domain"/>
    <property type="match status" value="1"/>
</dbReference>
<dbReference type="Pfam" id="PF07730">
    <property type="entry name" value="HisKA_3"/>
    <property type="match status" value="1"/>
</dbReference>
<dbReference type="PANTHER" id="PTHR43304:SF1">
    <property type="entry name" value="PAC DOMAIN-CONTAINING PROTEIN"/>
    <property type="match status" value="1"/>
</dbReference>
<dbReference type="CDD" id="cd00130">
    <property type="entry name" value="PAS"/>
    <property type="match status" value="3"/>
</dbReference>
<dbReference type="PROSITE" id="PS50113">
    <property type="entry name" value="PAC"/>
    <property type="match status" value="4"/>
</dbReference>
<sequence>MKNQLTQIATKEKAAGDESARIILDNLPDTVVLVDKELNLVSFNHCAKERARQYLKKDIHAGMPLIELVPPARWPALPTIIKDVLSGKSRITESHSLSRYEGEKIYENSFSPARNKSGEIVGILIRSVDITQHKNAERAMQEAEERWQFAFEASNQAAWDWNMQTNEVIYSSSYKKLYGFLGDDLKNELSEWQNRIHPEDKGRIEKAVEEHAQSDNPYYETTYRIQLKNGDYKWIMARGKLLSKDEDGKPLRMIGTHTDLTQTMQTKAEIRKMNERFQYATKASSQALWEWDAQTGEAYVSPSFTEMFGWHVDENKHFDQWHQYIHPDDQKDTIETYYHTLRHTNESIWQATYRFLKADGSYVFVSDKAYILRNEKNEAIKVIGATQDVTALKKAEAELLKSNERYNIVLKATNDLVWEWDMTTGEVFRPKEGIKKVYGLEDNSLVKTVALWMERIHPDDVEVVSRVMQSVMEGEHMQTFEIEYRFRREDGQYNNILGRGILLKDKNGQPVRMIGSEQNISLRKRLERELLQNELEMKKRINQATVDSQEQERSEIGRELHDNINQVLTTTKLYLELAAANDEVAEELLKKSCVNIGNVIHEIRQLSRSLMDPTLGDLGIVDSINDLVENLNFTKKVRITLDIEEAIENTLDKNQKLTIFRILQESLNNVVKHAGANFVTVSIGHNNDNIYLQVKDDGIGFLPELVKKGAGLKNITNRVYLINGHFAIESTPGNGSTVKINFPIKKTL</sequence>
<dbReference type="Pfam" id="PF08447">
    <property type="entry name" value="PAS_3"/>
    <property type="match status" value="3"/>
</dbReference>
<dbReference type="GO" id="GO:0000155">
    <property type="term" value="F:phosphorelay sensor kinase activity"/>
    <property type="evidence" value="ECO:0007669"/>
    <property type="project" value="InterPro"/>
</dbReference>
<dbReference type="SMART" id="SM00091">
    <property type="entry name" value="PAS"/>
    <property type="match status" value="4"/>
</dbReference>
<dbReference type="Gene3D" id="3.30.450.20">
    <property type="entry name" value="PAS domain"/>
    <property type="match status" value="4"/>
</dbReference>
<keyword evidence="10" id="KW-1185">Reference proteome</keyword>
<feature type="domain" description="PAC" evidence="8">
    <location>
        <begin position="219"/>
        <end position="272"/>
    </location>
</feature>
<dbReference type="InterPro" id="IPR052162">
    <property type="entry name" value="Sensor_kinase/Photoreceptor"/>
</dbReference>
<dbReference type="NCBIfam" id="TIGR00229">
    <property type="entry name" value="sensory_box"/>
    <property type="match status" value="3"/>
</dbReference>
<dbReference type="PANTHER" id="PTHR43304">
    <property type="entry name" value="PHYTOCHROME-LIKE PROTEIN CPH1"/>
    <property type="match status" value="1"/>
</dbReference>
<dbReference type="InterPro" id="IPR000700">
    <property type="entry name" value="PAS-assoc_C"/>
</dbReference>
<dbReference type="InterPro" id="IPR000014">
    <property type="entry name" value="PAS"/>
</dbReference>
<feature type="domain" description="PAS" evidence="7">
    <location>
        <begin position="402"/>
        <end position="475"/>
    </location>
</feature>
<dbReference type="GO" id="GO:0046983">
    <property type="term" value="F:protein dimerization activity"/>
    <property type="evidence" value="ECO:0007669"/>
    <property type="project" value="InterPro"/>
</dbReference>
<dbReference type="InterPro" id="IPR011712">
    <property type="entry name" value="Sig_transdc_His_kin_sub3_dim/P"/>
</dbReference>
<feature type="domain" description="PAC" evidence="8">
    <location>
        <begin position="480"/>
        <end position="532"/>
    </location>
</feature>
<dbReference type="KEGG" id="fgg:FSB75_02050"/>
<evidence type="ECO:0000256" key="2">
    <source>
        <dbReference type="ARBA" id="ARBA00012438"/>
    </source>
</evidence>
<evidence type="ECO:0000256" key="4">
    <source>
        <dbReference type="ARBA" id="ARBA00022679"/>
    </source>
</evidence>
<dbReference type="InterPro" id="IPR005467">
    <property type="entry name" value="His_kinase_dom"/>
</dbReference>
<evidence type="ECO:0000313" key="9">
    <source>
        <dbReference type="EMBL" id="QEC54731.1"/>
    </source>
</evidence>